<dbReference type="Gene3D" id="3.30.565.10">
    <property type="entry name" value="Histidine kinase-like ATPase, C-terminal domain"/>
    <property type="match status" value="1"/>
</dbReference>
<dbReference type="InterPro" id="IPR013655">
    <property type="entry name" value="PAS_fold_3"/>
</dbReference>
<evidence type="ECO:0000313" key="9">
    <source>
        <dbReference type="EMBL" id="QGZ39852.1"/>
    </source>
</evidence>
<dbReference type="InterPro" id="IPR036097">
    <property type="entry name" value="HisK_dim/P_sf"/>
</dbReference>
<dbReference type="InterPro" id="IPR005467">
    <property type="entry name" value="His_kinase_dom"/>
</dbReference>
<reference evidence="9 10" key="1">
    <citation type="submission" date="2019-12" db="EMBL/GenBank/DDBJ databases">
        <title>Draft Genome Sequences of Six Type Strains of the Genus Massilia.</title>
        <authorList>
            <person name="Miess H."/>
            <person name="Frediansyah A."/>
            <person name="Goeker M."/>
            <person name="Gross H."/>
        </authorList>
    </citation>
    <scope>NUCLEOTIDE SEQUENCE [LARGE SCALE GENOMIC DNA]</scope>
    <source>
        <strain evidence="9 10">DSM 26639</strain>
    </source>
</reference>
<dbReference type="SMART" id="SM00086">
    <property type="entry name" value="PAC"/>
    <property type="match status" value="2"/>
</dbReference>
<comment type="catalytic activity">
    <reaction evidence="1">
        <text>ATP + protein L-histidine = ADP + protein N-phospho-L-histidine.</text>
        <dbReference type="EC" id="2.7.13.3"/>
    </reaction>
</comment>
<dbReference type="Pfam" id="PF00512">
    <property type="entry name" value="HisKA"/>
    <property type="match status" value="1"/>
</dbReference>
<dbReference type="InterPro" id="IPR011006">
    <property type="entry name" value="CheY-like_superfamily"/>
</dbReference>
<dbReference type="Pfam" id="PF08448">
    <property type="entry name" value="PAS_4"/>
    <property type="match status" value="2"/>
</dbReference>
<dbReference type="SMART" id="SM00091">
    <property type="entry name" value="PAS"/>
    <property type="match status" value="3"/>
</dbReference>
<dbReference type="InterPro" id="IPR013656">
    <property type="entry name" value="PAS_4"/>
</dbReference>
<dbReference type="PROSITE" id="PS50113">
    <property type="entry name" value="PAC"/>
    <property type="match status" value="1"/>
</dbReference>
<protein>
    <recommendedName>
        <fullName evidence="2">histidine kinase</fullName>
        <ecNumber evidence="2">2.7.13.3</ecNumber>
    </recommendedName>
</protein>
<dbReference type="InterPro" id="IPR001610">
    <property type="entry name" value="PAC"/>
</dbReference>
<dbReference type="InterPro" id="IPR003661">
    <property type="entry name" value="HisK_dim/P_dom"/>
</dbReference>
<evidence type="ECO:0000256" key="3">
    <source>
        <dbReference type="ARBA" id="ARBA00022553"/>
    </source>
</evidence>
<dbReference type="Gene3D" id="3.30.450.20">
    <property type="entry name" value="PAS domain"/>
    <property type="match status" value="3"/>
</dbReference>
<dbReference type="PANTHER" id="PTHR43547:SF2">
    <property type="entry name" value="HYBRID SIGNAL TRANSDUCTION HISTIDINE KINASE C"/>
    <property type="match status" value="1"/>
</dbReference>
<dbReference type="CDD" id="cd00130">
    <property type="entry name" value="PAS"/>
    <property type="match status" value="1"/>
</dbReference>
<evidence type="ECO:0000259" key="7">
    <source>
        <dbReference type="PROSITE" id="PS50112"/>
    </source>
</evidence>
<dbReference type="SUPFAM" id="SSF47384">
    <property type="entry name" value="Homodimeric domain of signal transducing histidine kinase"/>
    <property type="match status" value="1"/>
</dbReference>
<dbReference type="SUPFAM" id="SSF55785">
    <property type="entry name" value="PYP-like sensor domain (PAS domain)"/>
    <property type="match status" value="3"/>
</dbReference>
<gene>
    <name evidence="9" type="ORF">GO485_12850</name>
</gene>
<accession>A0ABX6FQL5</accession>
<dbReference type="Proteomes" id="UP000437862">
    <property type="component" value="Chromosome"/>
</dbReference>
<dbReference type="PRINTS" id="PR00344">
    <property type="entry name" value="BCTRLSENSOR"/>
</dbReference>
<dbReference type="SMART" id="SM00387">
    <property type="entry name" value="HATPase_c"/>
    <property type="match status" value="1"/>
</dbReference>
<dbReference type="EC" id="2.7.13.3" evidence="2"/>
<dbReference type="PANTHER" id="PTHR43547">
    <property type="entry name" value="TWO-COMPONENT HISTIDINE KINASE"/>
    <property type="match status" value="1"/>
</dbReference>
<dbReference type="CDD" id="cd17580">
    <property type="entry name" value="REC_2_DhkD-like"/>
    <property type="match status" value="1"/>
</dbReference>
<dbReference type="PROSITE" id="PS50110">
    <property type="entry name" value="RESPONSE_REGULATORY"/>
    <property type="match status" value="1"/>
</dbReference>
<dbReference type="Gene3D" id="3.40.50.2300">
    <property type="match status" value="1"/>
</dbReference>
<evidence type="ECO:0000313" key="10">
    <source>
        <dbReference type="Proteomes" id="UP000437862"/>
    </source>
</evidence>
<keyword evidence="10" id="KW-1185">Reference proteome</keyword>
<dbReference type="InterPro" id="IPR000700">
    <property type="entry name" value="PAS-assoc_C"/>
</dbReference>
<dbReference type="InterPro" id="IPR004358">
    <property type="entry name" value="Sig_transdc_His_kin-like_C"/>
</dbReference>
<dbReference type="PROSITE" id="PS50109">
    <property type="entry name" value="HIS_KIN"/>
    <property type="match status" value="1"/>
</dbReference>
<feature type="domain" description="Response regulatory" evidence="6">
    <location>
        <begin position="693"/>
        <end position="809"/>
    </location>
</feature>
<dbReference type="Pfam" id="PF02518">
    <property type="entry name" value="HATPase_c"/>
    <property type="match status" value="1"/>
</dbReference>
<dbReference type="Pfam" id="PF00072">
    <property type="entry name" value="Response_reg"/>
    <property type="match status" value="1"/>
</dbReference>
<dbReference type="InterPro" id="IPR001789">
    <property type="entry name" value="Sig_transdc_resp-reg_receiver"/>
</dbReference>
<dbReference type="SUPFAM" id="SSF55874">
    <property type="entry name" value="ATPase domain of HSP90 chaperone/DNA topoisomerase II/histidine kinase"/>
    <property type="match status" value="1"/>
</dbReference>
<dbReference type="PROSITE" id="PS50112">
    <property type="entry name" value="PAS"/>
    <property type="match status" value="1"/>
</dbReference>
<name>A0ABX6FQL5_9BURK</name>
<feature type="domain" description="Histidine kinase" evidence="5">
    <location>
        <begin position="453"/>
        <end position="671"/>
    </location>
</feature>
<evidence type="ECO:0000259" key="6">
    <source>
        <dbReference type="PROSITE" id="PS50110"/>
    </source>
</evidence>
<keyword evidence="3 4" id="KW-0597">Phosphoprotein</keyword>
<sequence>MRGPPSLYSAATVATWRWHRMPRKPLAFLTEDGIVGAMMCAHDWSDSPLGAPETWPAPLRTAVGLMLSSKFPMFVAWGPELTFLYNDSYAEILGQKHPRALGRPFRDVWAEIWPDIWPIIEQAMAGRATYHENLPLTMQRKGYEEQTWFTFSYSPVRDEDGHVAGMFCAVTETTEQVLATRHRAEEIERMRGLFQQAPGILAVLRGPQHVFEIANDAYLRLIGREDVVGRAVAEVLPEVRDQGFLALLDEAYRGGEPHVGYEMPVLLRRGGDASLEQRFVSFIFQPTRDHRGAVSGIFVEGSDVTDAVLAARAMRESEEGMRQLANTMPQLAWMADPDGVIFWVNDRWFQFTGATPGEELDGGWTSFLHPEDLLQLLATWYDAVQTGQPYEARARMRSATGEYRNFLLVAAPLRDALGRIVRWFGTNTDVTPIERAQQELQEANTRKDEFLAMLAHELRNPLAPIATAADLLRVAGADPERVKKTSAVITRQVEHMTKLVDDLLDVSRVTRGLVTLRRETLDFNAIVAEAVEQAATLMQAKHHRVTVELLEPPAWVDGDRTRLIQVVSNLLNNAARYTPEGGIVAVRVTADADTVYASVEDNGIGISAALLPHVFDLFTQAERSPDRSQGGLGLGLALAKSLVELQGGGISAESAGVGQGSRFTVRLPRIERPASVATSHALPEPAGGALRRHLMIVDDNADAAQMLALLLESAGHSVAVCSDAQAALDGVVASPPALLFVDIGLPGMDGYELVRRLRKLPETARACIVAVTGYGTPQDRARALEAGFDEHLVKPVQARALQGILARLTG</sequence>
<proteinExistence type="predicted"/>
<dbReference type="EMBL" id="CP046904">
    <property type="protein sequence ID" value="QGZ39852.1"/>
    <property type="molecule type" value="Genomic_DNA"/>
</dbReference>
<evidence type="ECO:0000256" key="1">
    <source>
        <dbReference type="ARBA" id="ARBA00000085"/>
    </source>
</evidence>
<dbReference type="Pfam" id="PF08447">
    <property type="entry name" value="PAS_3"/>
    <property type="match status" value="1"/>
</dbReference>
<feature type="domain" description="PAS" evidence="7">
    <location>
        <begin position="317"/>
        <end position="387"/>
    </location>
</feature>
<evidence type="ECO:0000259" key="8">
    <source>
        <dbReference type="PROSITE" id="PS50113"/>
    </source>
</evidence>
<dbReference type="Gene3D" id="1.10.287.130">
    <property type="match status" value="1"/>
</dbReference>
<dbReference type="InterPro" id="IPR036890">
    <property type="entry name" value="HATPase_C_sf"/>
</dbReference>
<dbReference type="InterPro" id="IPR003594">
    <property type="entry name" value="HATPase_dom"/>
</dbReference>
<evidence type="ECO:0000256" key="2">
    <source>
        <dbReference type="ARBA" id="ARBA00012438"/>
    </source>
</evidence>
<dbReference type="SMART" id="SM00448">
    <property type="entry name" value="REC"/>
    <property type="match status" value="1"/>
</dbReference>
<dbReference type="SUPFAM" id="SSF52172">
    <property type="entry name" value="CheY-like"/>
    <property type="match status" value="1"/>
</dbReference>
<dbReference type="InterPro" id="IPR035965">
    <property type="entry name" value="PAS-like_dom_sf"/>
</dbReference>
<evidence type="ECO:0000256" key="4">
    <source>
        <dbReference type="PROSITE-ProRule" id="PRU00169"/>
    </source>
</evidence>
<dbReference type="CDD" id="cd00082">
    <property type="entry name" value="HisKA"/>
    <property type="match status" value="1"/>
</dbReference>
<evidence type="ECO:0000259" key="5">
    <source>
        <dbReference type="PROSITE" id="PS50109"/>
    </source>
</evidence>
<organism evidence="9 10">
    <name type="scientific">Pseudoduganella flava</name>
    <dbReference type="NCBI Taxonomy" id="871742"/>
    <lineage>
        <taxon>Bacteria</taxon>
        <taxon>Pseudomonadati</taxon>
        <taxon>Pseudomonadota</taxon>
        <taxon>Betaproteobacteria</taxon>
        <taxon>Burkholderiales</taxon>
        <taxon>Oxalobacteraceae</taxon>
        <taxon>Telluria group</taxon>
        <taxon>Pseudoduganella</taxon>
    </lineage>
</organism>
<dbReference type="InterPro" id="IPR000014">
    <property type="entry name" value="PAS"/>
</dbReference>
<dbReference type="SMART" id="SM00388">
    <property type="entry name" value="HisKA"/>
    <property type="match status" value="1"/>
</dbReference>
<feature type="domain" description="PAC" evidence="8">
    <location>
        <begin position="390"/>
        <end position="442"/>
    </location>
</feature>
<dbReference type="NCBIfam" id="TIGR00229">
    <property type="entry name" value="sensory_box"/>
    <property type="match status" value="1"/>
</dbReference>
<feature type="modified residue" description="4-aspartylphosphate" evidence="4">
    <location>
        <position position="742"/>
    </location>
</feature>